<evidence type="ECO:0000313" key="4">
    <source>
        <dbReference type="Proteomes" id="UP001385951"/>
    </source>
</evidence>
<evidence type="ECO:0000313" key="2">
    <source>
        <dbReference type="EMBL" id="KAK7677245.1"/>
    </source>
</evidence>
<dbReference type="AlphaFoldDB" id="A0AAW0FBA8"/>
<reference evidence="3 4" key="1">
    <citation type="submission" date="2022-09" db="EMBL/GenBank/DDBJ databases">
        <authorList>
            <person name="Palmer J.M."/>
        </authorList>
    </citation>
    <scope>NUCLEOTIDE SEQUENCE [LARGE SCALE GENOMIC DNA]</scope>
    <source>
        <strain evidence="3 4">DSM 7382</strain>
    </source>
</reference>
<keyword evidence="4" id="KW-1185">Reference proteome</keyword>
<organism evidence="3 4">
    <name type="scientific">Cerrena zonata</name>
    <dbReference type="NCBI Taxonomy" id="2478898"/>
    <lineage>
        <taxon>Eukaryota</taxon>
        <taxon>Fungi</taxon>
        <taxon>Dikarya</taxon>
        <taxon>Basidiomycota</taxon>
        <taxon>Agaricomycotina</taxon>
        <taxon>Agaricomycetes</taxon>
        <taxon>Polyporales</taxon>
        <taxon>Cerrenaceae</taxon>
        <taxon>Cerrena</taxon>
    </lineage>
</organism>
<gene>
    <name evidence="3" type="ORF">QCA50_019323</name>
    <name evidence="2" type="ORF">QCA50_019746</name>
</gene>
<dbReference type="EMBL" id="JASBNA010000092">
    <property type="protein sequence ID" value="KAK7677245.1"/>
    <property type="molecule type" value="Genomic_DNA"/>
</dbReference>
<evidence type="ECO:0000313" key="3">
    <source>
        <dbReference type="EMBL" id="KAK7677771.1"/>
    </source>
</evidence>
<dbReference type="Proteomes" id="UP001385951">
    <property type="component" value="Unassembled WGS sequence"/>
</dbReference>
<evidence type="ECO:0000256" key="1">
    <source>
        <dbReference type="SAM" id="MobiDB-lite"/>
    </source>
</evidence>
<sequence>MMESFLARLNIPSSVPVTPCSARPSLLPMNRTDRPKPTSQDIKDTSLHPERIEWHDNAYTTPTFVNLDIFAGLTIEFTSGKWYYLLEEDLGLFFCVGVTTIHSNLTVQVTGWLGRPTNVFYDSHPVFVPKDLIVHYKFAHDTKFLGPHRMCGLNIVIPKWLEKLIVDRRYKSNLIRQYQRCLEDPPTPYVPPQQDPVYDSREPDLSTLRLSFGSQSTRPFSPARMAEVTVTIEKVAIELDVFRNEENEVETPVESIDSDEVKGINGLV</sequence>
<protein>
    <submittedName>
        <fullName evidence="3">Uncharacterized protein</fullName>
    </submittedName>
</protein>
<feature type="region of interest" description="Disordered" evidence="1">
    <location>
        <begin position="22"/>
        <end position="45"/>
    </location>
</feature>
<feature type="compositionally biased region" description="Basic and acidic residues" evidence="1">
    <location>
        <begin position="31"/>
        <end position="45"/>
    </location>
</feature>
<name>A0AAW0FBA8_9APHY</name>
<dbReference type="EMBL" id="JASBNA010000083">
    <property type="protein sequence ID" value="KAK7677771.1"/>
    <property type="molecule type" value="Genomic_DNA"/>
</dbReference>
<proteinExistence type="predicted"/>
<comment type="caution">
    <text evidence="3">The sequence shown here is derived from an EMBL/GenBank/DDBJ whole genome shotgun (WGS) entry which is preliminary data.</text>
</comment>
<accession>A0AAW0FBA8</accession>